<dbReference type="EMBL" id="CP107006">
    <property type="protein sequence ID" value="UYQ91511.1"/>
    <property type="molecule type" value="Genomic_DNA"/>
</dbReference>
<evidence type="ECO:0000313" key="1">
    <source>
        <dbReference type="EMBL" id="UYQ91511.1"/>
    </source>
</evidence>
<name>A0ABY6IZE7_9BACT</name>
<dbReference type="InterPro" id="IPR029033">
    <property type="entry name" value="His_PPase_superfam"/>
</dbReference>
<gene>
    <name evidence="1" type="ORF">MKQ68_15580</name>
</gene>
<dbReference type="SUPFAM" id="SSF53254">
    <property type="entry name" value="Phosphoglycerate mutase-like"/>
    <property type="match status" value="1"/>
</dbReference>
<organism evidence="1 2">
    <name type="scientific">Chitinophaga horti</name>
    <dbReference type="NCBI Taxonomy" id="2920382"/>
    <lineage>
        <taxon>Bacteria</taxon>
        <taxon>Pseudomonadati</taxon>
        <taxon>Bacteroidota</taxon>
        <taxon>Chitinophagia</taxon>
        <taxon>Chitinophagales</taxon>
        <taxon>Chitinophagaceae</taxon>
        <taxon>Chitinophaga</taxon>
    </lineage>
</organism>
<evidence type="ECO:0000313" key="2">
    <source>
        <dbReference type="Proteomes" id="UP001162741"/>
    </source>
</evidence>
<dbReference type="CDD" id="cd07040">
    <property type="entry name" value="HP"/>
    <property type="match status" value="1"/>
</dbReference>
<keyword evidence="2" id="KW-1185">Reference proteome</keyword>
<proteinExistence type="predicted"/>
<dbReference type="Pfam" id="PF00300">
    <property type="entry name" value="His_Phos_1"/>
    <property type="match status" value="1"/>
</dbReference>
<dbReference type="PROSITE" id="PS51257">
    <property type="entry name" value="PROKAR_LIPOPROTEIN"/>
    <property type="match status" value="1"/>
</dbReference>
<sequence length="180" mass="19932">MKAAKLVAMVGLLAACQPKQTPKTLIPVTEDSTFLTATVFLVRHAEKHPGVDSTLTAAGHQRAGDLYRRLHDSAIAKIYCTPYIRSGQTADSLRLLAHIDTVIYQADTTGESLIYEISRRNDWGKRILVIGHSNTLIPMMEALGVKPPVDSIGDRQFSYLFRIEKRRDGGTVKVSHYGLQ</sequence>
<protein>
    <submittedName>
        <fullName evidence="1">Histidine phosphatase family protein</fullName>
    </submittedName>
</protein>
<reference evidence="1" key="1">
    <citation type="submission" date="2022-10" db="EMBL/GenBank/DDBJ databases">
        <title>Chitinophaga sp. nov., isolated from soil.</title>
        <authorList>
            <person name="Jeon C.O."/>
        </authorList>
    </citation>
    <scope>NUCLEOTIDE SEQUENCE</scope>
    <source>
        <strain evidence="1">R8</strain>
    </source>
</reference>
<accession>A0ABY6IZE7</accession>
<dbReference type="RefSeq" id="WP_264279922.1">
    <property type="nucleotide sequence ID" value="NZ_CP107006.1"/>
</dbReference>
<dbReference type="Gene3D" id="3.40.50.1240">
    <property type="entry name" value="Phosphoglycerate mutase-like"/>
    <property type="match status" value="1"/>
</dbReference>
<dbReference type="Proteomes" id="UP001162741">
    <property type="component" value="Chromosome"/>
</dbReference>
<dbReference type="InterPro" id="IPR013078">
    <property type="entry name" value="His_Pase_superF_clade-1"/>
</dbReference>